<evidence type="ECO:0000256" key="1">
    <source>
        <dbReference type="SAM" id="MobiDB-lite"/>
    </source>
</evidence>
<evidence type="ECO:0000256" key="2">
    <source>
        <dbReference type="SAM" id="SignalP"/>
    </source>
</evidence>
<proteinExistence type="predicted"/>
<keyword evidence="2" id="KW-0732">Signal</keyword>
<feature type="compositionally biased region" description="Low complexity" evidence="1">
    <location>
        <begin position="277"/>
        <end position="290"/>
    </location>
</feature>
<feature type="signal peptide" evidence="2">
    <location>
        <begin position="1"/>
        <end position="18"/>
    </location>
</feature>
<feature type="region of interest" description="Disordered" evidence="1">
    <location>
        <begin position="159"/>
        <end position="178"/>
    </location>
</feature>
<accession>A0A2P5IAS8</accession>
<evidence type="ECO:0000313" key="4">
    <source>
        <dbReference type="Proteomes" id="UP000094444"/>
    </source>
</evidence>
<name>A0A2P5IAS8_DIAHE</name>
<dbReference type="OrthoDB" id="2153847at2759"/>
<comment type="caution">
    <text evidence="3">The sequence shown here is derived from an EMBL/GenBank/DDBJ whole genome shotgun (WGS) entry which is preliminary data.</text>
</comment>
<dbReference type="InParanoid" id="A0A2P5IAS8"/>
<sequence length="320" mass="31971">MKTYITALFAGYLAVVSAAPAVNDDGCDVAPPAPPAPTSSCTTTTTTVLATNAVSMMVSLTPSAASVQTAPVSGTNVQAFTGTLGGAPPPVVSSAGDRPFSVNGDTFVGSGAALGRSCDVQHNACAKAANSGQLSGGVQQCDQQNQECHAANNLKRRRFTRDVRPASLPKRAGQGQGPDLGSCSNANILFEAGLDGRTTNAFIAANQHDFNHGSALNIAVIAGFICQRLRSPCNAPSGTQQSCAQASEAAVAATQDQSAADAWNAIMGDGSVGGGAAAAAAPATTMPTEAGGDDEACNVEPEEAATPTPDVVLMTVVTCS</sequence>
<evidence type="ECO:0000313" key="3">
    <source>
        <dbReference type="EMBL" id="POS79594.1"/>
    </source>
</evidence>
<reference evidence="3" key="1">
    <citation type="submission" date="2017-09" db="EMBL/GenBank/DDBJ databases">
        <title>Polyketide synthases of a Diaporthe helianthi virulent isolate.</title>
        <authorList>
            <person name="Baroncelli R."/>
        </authorList>
    </citation>
    <scope>NUCLEOTIDE SEQUENCE [LARGE SCALE GENOMIC DNA]</scope>
    <source>
        <strain evidence="3">7/96</strain>
    </source>
</reference>
<gene>
    <name evidence="3" type="ORF">DHEL01_v202017</name>
</gene>
<feature type="region of interest" description="Disordered" evidence="1">
    <location>
        <begin position="276"/>
        <end position="295"/>
    </location>
</feature>
<organism evidence="3 4">
    <name type="scientific">Diaporthe helianthi</name>
    <dbReference type="NCBI Taxonomy" id="158607"/>
    <lineage>
        <taxon>Eukaryota</taxon>
        <taxon>Fungi</taxon>
        <taxon>Dikarya</taxon>
        <taxon>Ascomycota</taxon>
        <taxon>Pezizomycotina</taxon>
        <taxon>Sordariomycetes</taxon>
        <taxon>Sordariomycetidae</taxon>
        <taxon>Diaporthales</taxon>
        <taxon>Diaporthaceae</taxon>
        <taxon>Diaporthe</taxon>
    </lineage>
</organism>
<feature type="chain" id="PRO_5015166920" evidence="2">
    <location>
        <begin position="19"/>
        <end position="320"/>
    </location>
</feature>
<dbReference type="STRING" id="158607.A0A2P5IAS8"/>
<protein>
    <submittedName>
        <fullName evidence="3">Uncharacterized protein</fullName>
    </submittedName>
</protein>
<keyword evidence="4" id="KW-1185">Reference proteome</keyword>
<dbReference type="AlphaFoldDB" id="A0A2P5IAS8"/>
<dbReference type="EMBL" id="MAVT02000102">
    <property type="protein sequence ID" value="POS79594.1"/>
    <property type="molecule type" value="Genomic_DNA"/>
</dbReference>
<dbReference type="Proteomes" id="UP000094444">
    <property type="component" value="Unassembled WGS sequence"/>
</dbReference>